<dbReference type="InterPro" id="IPR025470">
    <property type="entry name" value="DUF4321"/>
</dbReference>
<keyword evidence="1" id="KW-0472">Membrane</keyword>
<protein>
    <submittedName>
        <fullName evidence="2">DUF4321 domain-containing protein</fullName>
    </submittedName>
</protein>
<evidence type="ECO:0000313" key="3">
    <source>
        <dbReference type="Proteomes" id="UP000515847"/>
    </source>
</evidence>
<dbReference type="OrthoDB" id="1787455at2"/>
<dbReference type="RefSeq" id="WP_051965686.1">
    <property type="nucleotide sequence ID" value="NZ_CP045798.1"/>
</dbReference>
<dbReference type="AlphaFoldDB" id="A0A7G6E675"/>
<dbReference type="EMBL" id="CP045798">
    <property type="protein sequence ID" value="QNB47579.1"/>
    <property type="molecule type" value="Genomic_DNA"/>
</dbReference>
<sequence length="85" mass="9127">MKGYSGGKSPWLLLILLVVGGLIGSLLGTAFGNYLPILNHNFQTIGLAPTTINLMVITITFGVVLKLNVASIVGFLVALFIYFRM</sequence>
<reference evidence="2 3" key="1">
    <citation type="journal article" date="2019" name="Front. Microbiol.">
        <title>Thermoanaerosceptrum fracticalcis gen. nov. sp. nov., a Novel Fumarate-Fermenting Microorganism From a Deep Fractured Carbonate Aquifer of the US Great Basin.</title>
        <authorList>
            <person name="Hamilton-Brehm S.D."/>
            <person name="Stewart L.E."/>
            <person name="Zavarin M."/>
            <person name="Caldwell M."/>
            <person name="Lawson P.A."/>
            <person name="Onstott T.C."/>
            <person name="Grzymski J."/>
            <person name="Neveux I."/>
            <person name="Lollar B.S."/>
            <person name="Russell C.E."/>
            <person name="Moser D.P."/>
        </authorList>
    </citation>
    <scope>NUCLEOTIDE SEQUENCE [LARGE SCALE GENOMIC DNA]</scope>
    <source>
        <strain evidence="2 3">DRI-13</strain>
    </source>
</reference>
<proteinExistence type="predicted"/>
<keyword evidence="1" id="KW-1133">Transmembrane helix</keyword>
<name>A0A7G6E675_THEFR</name>
<accession>A0A7G6E675</accession>
<gene>
    <name evidence="2" type="ORF">BR63_15640</name>
</gene>
<evidence type="ECO:0000256" key="1">
    <source>
        <dbReference type="SAM" id="Phobius"/>
    </source>
</evidence>
<feature type="transmembrane region" description="Helical" evidence="1">
    <location>
        <begin position="54"/>
        <end position="83"/>
    </location>
</feature>
<dbReference type="Pfam" id="PF14209">
    <property type="entry name" value="DUF4321"/>
    <property type="match status" value="1"/>
</dbReference>
<keyword evidence="3" id="KW-1185">Reference proteome</keyword>
<evidence type="ECO:0000313" key="2">
    <source>
        <dbReference type="EMBL" id="QNB47579.1"/>
    </source>
</evidence>
<dbReference type="KEGG" id="tfr:BR63_15640"/>
<keyword evidence="1" id="KW-0812">Transmembrane</keyword>
<feature type="transmembrane region" description="Helical" evidence="1">
    <location>
        <begin position="12"/>
        <end position="34"/>
    </location>
</feature>
<dbReference type="Proteomes" id="UP000515847">
    <property type="component" value="Chromosome"/>
</dbReference>
<organism evidence="2 3">
    <name type="scientific">Thermanaerosceptrum fracticalcis</name>
    <dbReference type="NCBI Taxonomy" id="1712410"/>
    <lineage>
        <taxon>Bacteria</taxon>
        <taxon>Bacillati</taxon>
        <taxon>Bacillota</taxon>
        <taxon>Clostridia</taxon>
        <taxon>Eubacteriales</taxon>
        <taxon>Peptococcaceae</taxon>
        <taxon>Thermanaerosceptrum</taxon>
    </lineage>
</organism>